<dbReference type="SUPFAM" id="SSF53335">
    <property type="entry name" value="S-adenosyl-L-methionine-dependent methyltransferases"/>
    <property type="match status" value="1"/>
</dbReference>
<reference evidence="3" key="1">
    <citation type="journal article" date="2019" name="Int. J. Syst. Evol. Microbiol.">
        <title>The Global Catalogue of Microorganisms (GCM) 10K type strain sequencing project: providing services to taxonomists for standard genome sequencing and annotation.</title>
        <authorList>
            <consortium name="The Broad Institute Genomics Platform"/>
            <consortium name="The Broad Institute Genome Sequencing Center for Infectious Disease"/>
            <person name="Wu L."/>
            <person name="Ma J."/>
        </authorList>
    </citation>
    <scope>NUCLEOTIDE SEQUENCE [LARGE SCALE GENOMIC DNA]</scope>
    <source>
        <strain evidence="3">JCM 18459</strain>
    </source>
</reference>
<feature type="domain" description="Methyltransferase type 11" evidence="1">
    <location>
        <begin position="38"/>
        <end position="134"/>
    </location>
</feature>
<keyword evidence="3" id="KW-1185">Reference proteome</keyword>
<dbReference type="InterPro" id="IPR029063">
    <property type="entry name" value="SAM-dependent_MTases_sf"/>
</dbReference>
<dbReference type="PANTHER" id="PTHR45036:SF1">
    <property type="entry name" value="METHYLTRANSFERASE LIKE 7A"/>
    <property type="match status" value="1"/>
</dbReference>
<dbReference type="CDD" id="cd02440">
    <property type="entry name" value="AdoMet_MTases"/>
    <property type="match status" value="1"/>
</dbReference>
<dbReference type="Proteomes" id="UP001500221">
    <property type="component" value="Unassembled WGS sequence"/>
</dbReference>
<evidence type="ECO:0000313" key="3">
    <source>
        <dbReference type="Proteomes" id="UP001500221"/>
    </source>
</evidence>
<dbReference type="PANTHER" id="PTHR45036">
    <property type="entry name" value="METHYLTRANSFERASE LIKE 7B"/>
    <property type="match status" value="1"/>
</dbReference>
<keyword evidence="2" id="KW-0489">Methyltransferase</keyword>
<keyword evidence="2" id="KW-0808">Transferase</keyword>
<name>A0ABP9PQN6_9ACTN</name>
<dbReference type="RefSeq" id="WP_345458589.1">
    <property type="nucleotide sequence ID" value="NZ_BAABKG010000003.1"/>
</dbReference>
<comment type="caution">
    <text evidence="2">The sequence shown here is derived from an EMBL/GenBank/DDBJ whole genome shotgun (WGS) entry which is preliminary data.</text>
</comment>
<dbReference type="Gene3D" id="3.40.50.150">
    <property type="entry name" value="Vaccinia Virus protein VP39"/>
    <property type="match status" value="1"/>
</dbReference>
<protein>
    <submittedName>
        <fullName evidence="2">Class I SAM-dependent methyltransferase</fullName>
    </submittedName>
</protein>
<dbReference type="EMBL" id="BAABKG010000003">
    <property type="protein sequence ID" value="GAA5149048.1"/>
    <property type="molecule type" value="Genomic_DNA"/>
</dbReference>
<dbReference type="InterPro" id="IPR013216">
    <property type="entry name" value="Methyltransf_11"/>
</dbReference>
<evidence type="ECO:0000313" key="2">
    <source>
        <dbReference type="EMBL" id="GAA5149048.1"/>
    </source>
</evidence>
<proteinExistence type="predicted"/>
<evidence type="ECO:0000259" key="1">
    <source>
        <dbReference type="Pfam" id="PF08241"/>
    </source>
</evidence>
<dbReference type="InterPro" id="IPR052356">
    <property type="entry name" value="Thiol_S-MT"/>
</dbReference>
<accession>A0ABP9PQN6</accession>
<dbReference type="GO" id="GO:0032259">
    <property type="term" value="P:methylation"/>
    <property type="evidence" value="ECO:0007669"/>
    <property type="project" value="UniProtKB-KW"/>
</dbReference>
<dbReference type="GO" id="GO:0008168">
    <property type="term" value="F:methyltransferase activity"/>
    <property type="evidence" value="ECO:0007669"/>
    <property type="project" value="UniProtKB-KW"/>
</dbReference>
<organism evidence="2 3">
    <name type="scientific">Nocardioides marinquilinus</name>
    <dbReference type="NCBI Taxonomy" id="1210400"/>
    <lineage>
        <taxon>Bacteria</taxon>
        <taxon>Bacillati</taxon>
        <taxon>Actinomycetota</taxon>
        <taxon>Actinomycetes</taxon>
        <taxon>Propionibacteriales</taxon>
        <taxon>Nocardioidaceae</taxon>
        <taxon>Nocardioides</taxon>
    </lineage>
</organism>
<sequence length="207" mass="22829">MGWWRERVVPGLADRSLRGHEIGGLRAEVCAGLDGVVLELGFGGGLNLRFLPDAVTRVDAVEPADRGWALSERRREREAARVTVERVGLDGQRLEADDASYDHVLCTFTLCTIPDPALALAEVRRVLRPGGSFRFLEHGLAPEPRTARWQRRLDPLQRRVAGGCHLTRDVPALLAATGLPPSEVTAGYLTRARSPWTYGYRGRSVRG</sequence>
<gene>
    <name evidence="2" type="ORF">GCM10023340_23760</name>
</gene>
<dbReference type="Pfam" id="PF08241">
    <property type="entry name" value="Methyltransf_11"/>
    <property type="match status" value="1"/>
</dbReference>